<dbReference type="InterPro" id="IPR007051">
    <property type="entry name" value="CHORD_dom"/>
</dbReference>
<protein>
    <recommendedName>
        <fullName evidence="5">CHORD domain-containing protein</fullName>
    </recommendedName>
</protein>
<dbReference type="PROSITE" id="PS51401">
    <property type="entry name" value="CHORD"/>
    <property type="match status" value="1"/>
</dbReference>
<organism evidence="6 7">
    <name type="scientific">Lepraria neglecta</name>
    <dbReference type="NCBI Taxonomy" id="209136"/>
    <lineage>
        <taxon>Eukaryota</taxon>
        <taxon>Fungi</taxon>
        <taxon>Dikarya</taxon>
        <taxon>Ascomycota</taxon>
        <taxon>Pezizomycotina</taxon>
        <taxon>Lecanoromycetes</taxon>
        <taxon>OSLEUM clade</taxon>
        <taxon>Lecanoromycetidae</taxon>
        <taxon>Lecanorales</taxon>
        <taxon>Lecanorineae</taxon>
        <taxon>Stereocaulaceae</taxon>
        <taxon>Lepraria</taxon>
    </lineage>
</organism>
<evidence type="ECO:0000256" key="4">
    <source>
        <dbReference type="SAM" id="MobiDB-lite"/>
    </source>
</evidence>
<feature type="region of interest" description="Disordered" evidence="4">
    <location>
        <begin position="656"/>
        <end position="690"/>
    </location>
</feature>
<feature type="domain" description="CHORD" evidence="5">
    <location>
        <begin position="593"/>
        <end position="656"/>
    </location>
</feature>
<evidence type="ECO:0000256" key="1">
    <source>
        <dbReference type="ARBA" id="ARBA00022723"/>
    </source>
</evidence>
<keyword evidence="3" id="KW-0862">Zinc</keyword>
<dbReference type="SMART" id="SM00355">
    <property type="entry name" value="ZnF_C2H2"/>
    <property type="match status" value="3"/>
</dbReference>
<evidence type="ECO:0000259" key="5">
    <source>
        <dbReference type="PROSITE" id="PS51401"/>
    </source>
</evidence>
<evidence type="ECO:0000313" key="6">
    <source>
        <dbReference type="EMBL" id="KAK3168988.1"/>
    </source>
</evidence>
<reference evidence="6" key="1">
    <citation type="submission" date="2022-11" db="EMBL/GenBank/DDBJ databases">
        <title>Chromosomal genome sequence assembly and mating type (MAT) locus characterization of the leprose asexual lichenized fungus Lepraria neglecta (Nyl.) Erichsen.</title>
        <authorList>
            <person name="Allen J.L."/>
            <person name="Pfeffer B."/>
        </authorList>
    </citation>
    <scope>NUCLEOTIDE SEQUENCE</scope>
    <source>
        <strain evidence="6">Allen 5258</strain>
    </source>
</reference>
<dbReference type="Pfam" id="PF04968">
    <property type="entry name" value="CHORD"/>
    <property type="match status" value="1"/>
</dbReference>
<evidence type="ECO:0000256" key="3">
    <source>
        <dbReference type="ARBA" id="ARBA00022833"/>
    </source>
</evidence>
<feature type="region of interest" description="Disordered" evidence="4">
    <location>
        <begin position="293"/>
        <end position="318"/>
    </location>
</feature>
<feature type="region of interest" description="Disordered" evidence="4">
    <location>
        <begin position="227"/>
        <end position="272"/>
    </location>
</feature>
<keyword evidence="1" id="KW-0479">Metal-binding</keyword>
<dbReference type="Pfam" id="PF26082">
    <property type="entry name" value="zf-C2H2_AcuF"/>
    <property type="match status" value="1"/>
</dbReference>
<comment type="caution">
    <text evidence="6">The sequence shown here is derived from an EMBL/GenBank/DDBJ whole genome shotgun (WGS) entry which is preliminary data.</text>
</comment>
<gene>
    <name evidence="6" type="ORF">OEA41_005436</name>
</gene>
<dbReference type="PANTHER" id="PTHR35391:SF7">
    <property type="entry name" value="C2H2-TYPE DOMAIN-CONTAINING PROTEIN"/>
    <property type="match status" value="1"/>
</dbReference>
<dbReference type="InterPro" id="IPR058925">
    <property type="entry name" value="zf-C2H2_AcuF"/>
</dbReference>
<dbReference type="PANTHER" id="PTHR35391">
    <property type="entry name" value="C2H2-TYPE DOMAIN-CONTAINING PROTEIN-RELATED"/>
    <property type="match status" value="1"/>
</dbReference>
<feature type="region of interest" description="Disordered" evidence="4">
    <location>
        <begin position="505"/>
        <end position="595"/>
    </location>
</feature>
<accession>A0AAE0DJ63</accession>
<dbReference type="InterPro" id="IPR013087">
    <property type="entry name" value="Znf_C2H2_type"/>
</dbReference>
<dbReference type="Gene3D" id="4.10.1130.20">
    <property type="match status" value="1"/>
</dbReference>
<name>A0AAE0DJ63_9LECA</name>
<feature type="compositionally biased region" description="Polar residues" evidence="4">
    <location>
        <begin position="524"/>
        <end position="533"/>
    </location>
</feature>
<proteinExistence type="predicted"/>
<dbReference type="Proteomes" id="UP001276659">
    <property type="component" value="Unassembled WGS sequence"/>
</dbReference>
<feature type="compositionally biased region" description="Low complexity" evidence="4">
    <location>
        <begin position="505"/>
        <end position="523"/>
    </location>
</feature>
<sequence>MSCSDTPLQIAPKAHACVRRFDELCRLLPESDQSARPTLVDQLGRFKIWAGNIGAFQKLPTPSSLDYRLSEAPKVTLQVAELLDDLDETLQEVLSIISGDRPNRVSSSIDAGTDYGLSTGNINETASVSSDQSQPSSELEELLGCSGDTVTSLFRISVFIQKVTSRDRYAKVTKAQGEPFDAQFDIDHVRGKFPLLRKTDWLEQRMGKAITQRRQYLRYCRQQRDRLKTQSTSMNTFEDETENQQRPAGTKERGERSSQAAKSQSQSIKAPSTHVVAAVSTLRINDLDSLEDLSDEAHSETSSVTSTNEHHSSGKLRVPPLPEEAVECPYCVDPQLFKTRQALKEHVLRDLRPYLCTFEECDMKIFADRDTWFNHELRHHRVEWFCPFCTDMPLQSLESFESHLRSCHAQKVTTEHITALAKACQRSINTFSPQDCPFCDEWSTELRNANPELSEDPKVVTLAQFEHHIGSHMEQLALFSLPKDDGDVADLTGVAAGRVLSPNLERLSLGGEQQQQRQRSDSQPSTHLNADQASQDEPDTSSRQKAPKPEPQPLSKLSEDAPPEAARPVAPSTVYREPDYDDPSKSIPPNTVCRRVGGNALSTAETNTSRKDEVCFYHPGQALYHEESKWWTCCNRGVLDSDVFIEVEGCKRKDKHLFMGSQPPKPSPSAPTHSLDMPGPSQDDFYYADE</sequence>
<feature type="compositionally biased region" description="Low complexity" evidence="4">
    <location>
        <begin position="257"/>
        <end position="272"/>
    </location>
</feature>
<evidence type="ECO:0000313" key="7">
    <source>
        <dbReference type="Proteomes" id="UP001276659"/>
    </source>
</evidence>
<dbReference type="EMBL" id="JASNWA010000010">
    <property type="protein sequence ID" value="KAK3168988.1"/>
    <property type="molecule type" value="Genomic_DNA"/>
</dbReference>
<dbReference type="AlphaFoldDB" id="A0AAE0DJ63"/>
<keyword evidence="7" id="KW-1185">Reference proteome</keyword>
<evidence type="ECO:0000256" key="2">
    <source>
        <dbReference type="ARBA" id="ARBA00022737"/>
    </source>
</evidence>
<keyword evidence="2" id="KW-0677">Repeat</keyword>
<dbReference type="GO" id="GO:0046872">
    <property type="term" value="F:metal ion binding"/>
    <property type="evidence" value="ECO:0007669"/>
    <property type="project" value="UniProtKB-KW"/>
</dbReference>